<keyword evidence="1" id="KW-0819">tRNA processing</keyword>
<evidence type="ECO:0000256" key="1">
    <source>
        <dbReference type="ARBA" id="ARBA00022694"/>
    </source>
</evidence>
<dbReference type="InterPro" id="IPR014856">
    <property type="entry name" value="RNA_free_RNase_P"/>
</dbReference>
<dbReference type="GO" id="GO:0016874">
    <property type="term" value="F:ligase activity"/>
    <property type="evidence" value="ECO:0007669"/>
    <property type="project" value="UniProtKB-KW"/>
</dbReference>
<sequence>MDAYILDTNLFFNMEEGMDLGGKTEEVVVYITKAAKELKKNQQTQFYMTPRIVEEFLSFFENKEQPFLKEFLAQIIIQSPTINTLLFPAQVFYLLIDDIRGRSYRGLRVGEEEIQKAGILMQGRGTLSKKEFEMTIGEVVKKFRERYRQATRVGFLDSLADLDIIMLAKEINGVLVSTDEGVLHWGRIFGVKEMPARAFGSKMREKLPF</sequence>
<dbReference type="PANTHER" id="PTHR41173">
    <property type="entry name" value="UPF0278 PROTEIN TK1425"/>
    <property type="match status" value="1"/>
</dbReference>
<organism evidence="5 6">
    <name type="scientific">Candidatus Roizmanbacteria bacterium RIFOXYD1_FULL_38_12</name>
    <dbReference type="NCBI Taxonomy" id="1802093"/>
    <lineage>
        <taxon>Bacteria</taxon>
        <taxon>Candidatus Roizmaniibacteriota</taxon>
    </lineage>
</organism>
<keyword evidence="2" id="KW-0540">Nuclease</keyword>
<evidence type="ECO:0000256" key="2">
    <source>
        <dbReference type="ARBA" id="ARBA00022722"/>
    </source>
</evidence>
<comment type="caution">
    <text evidence="5">The sequence shown here is derived from an EMBL/GenBank/DDBJ whole genome shotgun (WGS) entry which is preliminary data.</text>
</comment>
<evidence type="ECO:0000313" key="6">
    <source>
        <dbReference type="Proteomes" id="UP000177050"/>
    </source>
</evidence>
<name>A0A1F7L203_9BACT</name>
<dbReference type="GO" id="GO:0016787">
    <property type="term" value="F:hydrolase activity"/>
    <property type="evidence" value="ECO:0007669"/>
    <property type="project" value="UniProtKB-KW"/>
</dbReference>
<dbReference type="NCBIfam" id="TIGR03875">
    <property type="entry name" value="RNA_lig_partner"/>
    <property type="match status" value="1"/>
</dbReference>
<dbReference type="Pfam" id="PF08745">
    <property type="entry name" value="PIN_5"/>
    <property type="match status" value="1"/>
</dbReference>
<protein>
    <submittedName>
        <fullName evidence="5">RNA ligase partner protein</fullName>
    </submittedName>
</protein>
<dbReference type="Proteomes" id="UP000177050">
    <property type="component" value="Unassembled WGS sequence"/>
</dbReference>
<reference evidence="5 6" key="1">
    <citation type="journal article" date="2016" name="Nat. Commun.">
        <title>Thousands of microbial genomes shed light on interconnected biogeochemical processes in an aquifer system.</title>
        <authorList>
            <person name="Anantharaman K."/>
            <person name="Brown C.T."/>
            <person name="Hug L.A."/>
            <person name="Sharon I."/>
            <person name="Castelle C.J."/>
            <person name="Probst A.J."/>
            <person name="Thomas B.C."/>
            <person name="Singh A."/>
            <person name="Wilkins M.J."/>
            <person name="Karaoz U."/>
            <person name="Brodie E.L."/>
            <person name="Williams K.H."/>
            <person name="Hubbard S.S."/>
            <person name="Banfield J.F."/>
        </authorList>
    </citation>
    <scope>NUCLEOTIDE SEQUENCE [LARGE SCALE GENOMIC DNA]</scope>
</reference>
<dbReference type="GO" id="GO:0008033">
    <property type="term" value="P:tRNA processing"/>
    <property type="evidence" value="ECO:0007669"/>
    <property type="project" value="UniProtKB-KW"/>
</dbReference>
<dbReference type="PANTHER" id="PTHR41173:SF1">
    <property type="entry name" value="RNA-FREE RIBONUCLEASE P"/>
    <property type="match status" value="1"/>
</dbReference>
<dbReference type="AlphaFoldDB" id="A0A1F7L203"/>
<evidence type="ECO:0000256" key="3">
    <source>
        <dbReference type="ARBA" id="ARBA00022759"/>
    </source>
</evidence>
<dbReference type="EMBL" id="MGBR01000001">
    <property type="protein sequence ID" value="OGK74182.1"/>
    <property type="molecule type" value="Genomic_DNA"/>
</dbReference>
<evidence type="ECO:0000256" key="4">
    <source>
        <dbReference type="ARBA" id="ARBA00022801"/>
    </source>
</evidence>
<keyword evidence="3" id="KW-0255">Endonuclease</keyword>
<dbReference type="GO" id="GO:0004519">
    <property type="term" value="F:endonuclease activity"/>
    <property type="evidence" value="ECO:0007669"/>
    <property type="project" value="UniProtKB-KW"/>
</dbReference>
<accession>A0A1F7L203</accession>
<proteinExistence type="predicted"/>
<evidence type="ECO:0000313" key="5">
    <source>
        <dbReference type="EMBL" id="OGK74182.1"/>
    </source>
</evidence>
<gene>
    <name evidence="5" type="ORF">A3K52_05450</name>
</gene>
<keyword evidence="4" id="KW-0378">Hydrolase</keyword>
<keyword evidence="5" id="KW-0436">Ligase</keyword>
<dbReference type="CDD" id="cd18691">
    <property type="entry name" value="PIN_VapC-like"/>
    <property type="match status" value="1"/>
</dbReference>